<dbReference type="RefSeq" id="WP_150379914.1">
    <property type="nucleotide sequence ID" value="NZ_RZUH01000009.1"/>
</dbReference>
<keyword evidence="2" id="KW-0472">Membrane</keyword>
<evidence type="ECO:0000256" key="1">
    <source>
        <dbReference type="SAM" id="MobiDB-lite"/>
    </source>
</evidence>
<evidence type="ECO:0008006" key="5">
    <source>
        <dbReference type="Google" id="ProtNLM"/>
    </source>
</evidence>
<organism evidence="3 4">
    <name type="scientific">Bifidobacterium myosotis</name>
    <dbReference type="NCBI Taxonomy" id="1630166"/>
    <lineage>
        <taxon>Bacteria</taxon>
        <taxon>Bacillati</taxon>
        <taxon>Actinomycetota</taxon>
        <taxon>Actinomycetes</taxon>
        <taxon>Bifidobacteriales</taxon>
        <taxon>Bifidobacteriaceae</taxon>
        <taxon>Bifidobacterium</taxon>
    </lineage>
</organism>
<evidence type="ECO:0000313" key="3">
    <source>
        <dbReference type="EMBL" id="KAA8826958.1"/>
    </source>
</evidence>
<evidence type="ECO:0000313" key="4">
    <source>
        <dbReference type="Proteomes" id="UP000410049"/>
    </source>
</evidence>
<evidence type="ECO:0000256" key="2">
    <source>
        <dbReference type="SAM" id="Phobius"/>
    </source>
</evidence>
<gene>
    <name evidence="3" type="ORF">EMO91_10530</name>
</gene>
<dbReference type="AlphaFoldDB" id="A0A5M9ZHH5"/>
<feature type="compositionally biased region" description="Basic residues" evidence="1">
    <location>
        <begin position="56"/>
        <end position="66"/>
    </location>
</feature>
<comment type="caution">
    <text evidence="3">The sequence shown here is derived from an EMBL/GenBank/DDBJ whole genome shotgun (WGS) entry which is preliminary data.</text>
</comment>
<reference evidence="3 4" key="1">
    <citation type="journal article" date="2019" name="Syst. Appl. Microbiol.">
        <title>Characterization of Bifidobacterium species in feaces of the Egyptian fruit bat: Description of B. vespertilionis sp. nov. and B. rousetti sp. nov.</title>
        <authorList>
            <person name="Modesto M."/>
            <person name="Satti M."/>
            <person name="Watanabe K."/>
            <person name="Puglisi E."/>
            <person name="Morelli L."/>
            <person name="Huang C.-H."/>
            <person name="Liou J.-S."/>
            <person name="Miyashita M."/>
            <person name="Tamura T."/>
            <person name="Saito S."/>
            <person name="Mori K."/>
            <person name="Huang L."/>
            <person name="Sciavilla P."/>
            <person name="Sandri C."/>
            <person name="Spiezio C."/>
            <person name="Vitali F."/>
            <person name="Cavalieri D."/>
            <person name="Perpetuini G."/>
            <person name="Tofalo R."/>
            <person name="Bonetti A."/>
            <person name="Arita M."/>
            <person name="Mattarelli P."/>
        </authorList>
    </citation>
    <scope>NUCLEOTIDE SEQUENCE [LARGE SCALE GENOMIC DNA]</scope>
    <source>
        <strain evidence="3 4">RST17</strain>
    </source>
</reference>
<protein>
    <recommendedName>
        <fullName evidence="5">DUF4236 domain-containing protein</fullName>
    </recommendedName>
</protein>
<dbReference type="Proteomes" id="UP000410049">
    <property type="component" value="Unassembled WGS sequence"/>
</dbReference>
<name>A0A5M9ZHH5_9BIFI</name>
<feature type="region of interest" description="Disordered" evidence="1">
    <location>
        <begin position="52"/>
        <end position="89"/>
    </location>
</feature>
<feature type="transmembrane region" description="Helical" evidence="2">
    <location>
        <begin position="97"/>
        <end position="123"/>
    </location>
</feature>
<keyword evidence="2" id="KW-1133">Transmembrane helix</keyword>
<keyword evidence="2" id="KW-0812">Transmembrane</keyword>
<feature type="transmembrane region" description="Helical" evidence="2">
    <location>
        <begin position="135"/>
        <end position="159"/>
    </location>
</feature>
<sequence length="172" mass="17971">MGLRIRTSLKLGKGLKLNLSRHPSITVKSGALSANTRGRMSIRLAPGVSYETRLGGSRRRAKRRGRSPAPVRRPARAARERPAAPSKPAHPAVAPGVLAALAAVAAALAAAFHGVVFLMAAMYGLSTPPDNTAGGLVALVVGVLLLRAAVAAIPAYIVWRAWRRGRRAAKPA</sequence>
<accession>A0A5M9ZHH5</accession>
<dbReference type="EMBL" id="RZUH01000009">
    <property type="protein sequence ID" value="KAA8826958.1"/>
    <property type="molecule type" value="Genomic_DNA"/>
</dbReference>
<proteinExistence type="predicted"/>